<dbReference type="GO" id="GO:1901135">
    <property type="term" value="P:carbohydrate derivative metabolic process"/>
    <property type="evidence" value="ECO:0007669"/>
    <property type="project" value="InterPro"/>
</dbReference>
<dbReference type="SUPFAM" id="SSF53697">
    <property type="entry name" value="SIS domain"/>
    <property type="match status" value="1"/>
</dbReference>
<dbReference type="RefSeq" id="WP_092110370.1">
    <property type="nucleotide sequence ID" value="NZ_FOCN01000009.1"/>
</dbReference>
<dbReference type="InterPro" id="IPR011060">
    <property type="entry name" value="RibuloseP-bd_barrel"/>
</dbReference>
<name>A0A1H8HDN0_9MICO</name>
<dbReference type="GO" id="GO:0097367">
    <property type="term" value="F:carbohydrate derivative binding"/>
    <property type="evidence" value="ECO:0007669"/>
    <property type="project" value="InterPro"/>
</dbReference>
<dbReference type="SUPFAM" id="SSF51366">
    <property type="entry name" value="Ribulose-phoshate binding barrel"/>
    <property type="match status" value="1"/>
</dbReference>
<evidence type="ECO:0000313" key="2">
    <source>
        <dbReference type="Proteomes" id="UP000297654"/>
    </source>
</evidence>
<dbReference type="Gene3D" id="3.20.20.70">
    <property type="entry name" value="Aldolase class I"/>
    <property type="match status" value="1"/>
</dbReference>
<dbReference type="InterPro" id="IPR046348">
    <property type="entry name" value="SIS_dom_sf"/>
</dbReference>
<dbReference type="InterPro" id="IPR013785">
    <property type="entry name" value="Aldolase_TIM"/>
</dbReference>
<comment type="caution">
    <text evidence="1">The sequence shown here is derived from an EMBL/GenBank/DDBJ whole genome shotgun (WGS) entry which is preliminary data.</text>
</comment>
<evidence type="ECO:0000313" key="1">
    <source>
        <dbReference type="EMBL" id="TFB86704.1"/>
    </source>
</evidence>
<reference evidence="1 2" key="1">
    <citation type="submission" date="2019-03" db="EMBL/GenBank/DDBJ databases">
        <title>Genomics of glacier-inhabiting Cryobacterium strains.</title>
        <authorList>
            <person name="Liu Q."/>
            <person name="Xin Y.-H."/>
        </authorList>
    </citation>
    <scope>NUCLEOTIDE SEQUENCE [LARGE SCALE GENOMIC DNA]</scope>
    <source>
        <strain evidence="1 2">Hh15</strain>
    </source>
</reference>
<proteinExistence type="predicted"/>
<dbReference type="EMBL" id="SOFF01000033">
    <property type="protein sequence ID" value="TFB86704.1"/>
    <property type="molecule type" value="Genomic_DNA"/>
</dbReference>
<dbReference type="AlphaFoldDB" id="A0A1H8HDN0"/>
<dbReference type="Proteomes" id="UP000297654">
    <property type="component" value="Unassembled WGS sequence"/>
</dbReference>
<accession>A0A1H8HDN0</accession>
<organism evidence="1 2">
    <name type="scientific">Cryobacterium luteum</name>
    <dbReference type="NCBI Taxonomy" id="1424661"/>
    <lineage>
        <taxon>Bacteria</taxon>
        <taxon>Bacillati</taxon>
        <taxon>Actinomycetota</taxon>
        <taxon>Actinomycetes</taxon>
        <taxon>Micrococcales</taxon>
        <taxon>Microbacteriaceae</taxon>
        <taxon>Cryobacterium</taxon>
    </lineage>
</organism>
<sequence length="118" mass="12062">MSDNGVEVLESARAFIRREAAAIDQLAHSLEGSLDVVNRVLATTGKVVTTGTGTSGIADDLHGLEAVGRFAGTVPVGVDGGVTGAVAALAVSRGAGYIVSGRGLFFSPHESHPYQRED</sequence>
<dbReference type="STRING" id="1424661.SAMN05216281_10974"/>
<keyword evidence="2" id="KW-1185">Reference proteome</keyword>
<gene>
    <name evidence="1" type="ORF">E3O10_13885</name>
</gene>
<protein>
    <submittedName>
        <fullName evidence="1">Uncharacterized protein</fullName>
    </submittedName>
</protein>